<evidence type="ECO:0000256" key="1">
    <source>
        <dbReference type="SAM" id="MobiDB-lite"/>
    </source>
</evidence>
<organism evidence="2 3">
    <name type="scientific">Staurois parvus</name>
    <dbReference type="NCBI Taxonomy" id="386267"/>
    <lineage>
        <taxon>Eukaryota</taxon>
        <taxon>Metazoa</taxon>
        <taxon>Chordata</taxon>
        <taxon>Craniata</taxon>
        <taxon>Vertebrata</taxon>
        <taxon>Euteleostomi</taxon>
        <taxon>Amphibia</taxon>
        <taxon>Batrachia</taxon>
        <taxon>Anura</taxon>
        <taxon>Neobatrachia</taxon>
        <taxon>Ranoidea</taxon>
        <taxon>Ranidae</taxon>
        <taxon>Staurois</taxon>
    </lineage>
</organism>
<evidence type="ECO:0008006" key="4">
    <source>
        <dbReference type="Google" id="ProtNLM"/>
    </source>
</evidence>
<reference evidence="2" key="1">
    <citation type="submission" date="2023-05" db="EMBL/GenBank/DDBJ databases">
        <authorList>
            <person name="Stuckert A."/>
        </authorList>
    </citation>
    <scope>NUCLEOTIDE SEQUENCE</scope>
</reference>
<evidence type="ECO:0000313" key="2">
    <source>
        <dbReference type="EMBL" id="CAI9534647.1"/>
    </source>
</evidence>
<feature type="compositionally biased region" description="Low complexity" evidence="1">
    <location>
        <begin position="118"/>
        <end position="133"/>
    </location>
</feature>
<evidence type="ECO:0000313" key="3">
    <source>
        <dbReference type="Proteomes" id="UP001162483"/>
    </source>
</evidence>
<comment type="caution">
    <text evidence="2">The sequence shown here is derived from an EMBL/GenBank/DDBJ whole genome shotgun (WGS) entry which is preliminary data.</text>
</comment>
<feature type="region of interest" description="Disordered" evidence="1">
    <location>
        <begin position="118"/>
        <end position="213"/>
    </location>
</feature>
<dbReference type="Proteomes" id="UP001162483">
    <property type="component" value="Unassembled WGS sequence"/>
</dbReference>
<protein>
    <recommendedName>
        <fullName evidence="4">Vitellogenin</fullName>
    </recommendedName>
</protein>
<accession>A0ABN9AF83</accession>
<sequence length="213" mass="23672">MKKQDAVKSVQLAIKSPLLNSESKLSNDSSVDDQWIYMLRMRQMAMDRSPQHPAGLPRSQSSSLNNLSQILPYLQNQESYAAAVRRVLVKSTLQVTPITYSRSSSPTQFGLTLSSLSLHSSKGSSASSTASDSPSERERTRNRAKRNYFHQNSHSSSAQRSGGKSSQASSGKYYKSYTVSQNQPRTYDYKTSQKWPKSESTHTGDASANHRRG</sequence>
<dbReference type="EMBL" id="CATNWA010000218">
    <property type="protein sequence ID" value="CAI9534647.1"/>
    <property type="molecule type" value="Genomic_DNA"/>
</dbReference>
<proteinExistence type="predicted"/>
<name>A0ABN9AF83_9NEOB</name>
<feature type="compositionally biased region" description="Polar residues" evidence="1">
    <location>
        <begin position="178"/>
        <end position="195"/>
    </location>
</feature>
<gene>
    <name evidence="2" type="ORF">SPARVUS_LOCUS667695</name>
</gene>
<feature type="compositionally biased region" description="Low complexity" evidence="1">
    <location>
        <begin position="153"/>
        <end position="177"/>
    </location>
</feature>
<keyword evidence="3" id="KW-1185">Reference proteome</keyword>